<keyword evidence="2" id="KW-0444">Lipid biosynthesis</keyword>
<dbReference type="UniPathway" id="UPA00094"/>
<dbReference type="InterPro" id="IPR050091">
    <property type="entry name" value="PKS_NRPS_Biosynth_Enz"/>
</dbReference>
<dbReference type="InterPro" id="IPR001227">
    <property type="entry name" value="Ac_transferase_dom_sf"/>
</dbReference>
<dbReference type="SUPFAM" id="SSF52151">
    <property type="entry name" value="FabD/lysophospholipase-like"/>
    <property type="match status" value="1"/>
</dbReference>
<keyword evidence="4" id="KW-0521">NADP</keyword>
<dbReference type="EMBL" id="KK111111">
    <property type="protein sequence ID" value="EZA46477.1"/>
    <property type="molecule type" value="Genomic_DNA"/>
</dbReference>
<keyword evidence="1" id="KW-0596">Phosphopantetheine</keyword>
<dbReference type="SUPFAM" id="SSF55048">
    <property type="entry name" value="Probable ACP-binding domain of malonyl-CoA ACP transacylase"/>
    <property type="match status" value="1"/>
</dbReference>
<feature type="non-terminal residue" evidence="10">
    <location>
        <position position="1"/>
    </location>
</feature>
<evidence type="ECO:0000256" key="2">
    <source>
        <dbReference type="ARBA" id="ARBA00022516"/>
    </source>
</evidence>
<dbReference type="STRING" id="2015173.A0A026VRX2"/>
<dbReference type="GO" id="GO:0016491">
    <property type="term" value="F:oxidoreductase activity"/>
    <property type="evidence" value="ECO:0007669"/>
    <property type="project" value="UniProtKB-KW"/>
</dbReference>
<feature type="domain" description="Malonyl-CoA:ACP transacylase (MAT)" evidence="9">
    <location>
        <begin position="1"/>
        <end position="231"/>
    </location>
</feature>
<evidence type="ECO:0000256" key="7">
    <source>
        <dbReference type="ARBA" id="ARBA00023160"/>
    </source>
</evidence>
<keyword evidence="5" id="KW-0560">Oxidoreductase</keyword>
<organism evidence="10 11">
    <name type="scientific">Ooceraea biroi</name>
    <name type="common">Clonal raider ant</name>
    <name type="synonym">Cerapachys biroi</name>
    <dbReference type="NCBI Taxonomy" id="2015173"/>
    <lineage>
        <taxon>Eukaryota</taxon>
        <taxon>Metazoa</taxon>
        <taxon>Ecdysozoa</taxon>
        <taxon>Arthropoda</taxon>
        <taxon>Hexapoda</taxon>
        <taxon>Insecta</taxon>
        <taxon>Pterygota</taxon>
        <taxon>Neoptera</taxon>
        <taxon>Endopterygota</taxon>
        <taxon>Hymenoptera</taxon>
        <taxon>Apocrita</taxon>
        <taxon>Aculeata</taxon>
        <taxon>Formicoidea</taxon>
        <taxon>Formicidae</taxon>
        <taxon>Dorylinae</taxon>
        <taxon>Ooceraea</taxon>
    </lineage>
</organism>
<dbReference type="SMART" id="SM00827">
    <property type="entry name" value="PKS_AT"/>
    <property type="match status" value="1"/>
</dbReference>
<evidence type="ECO:0000256" key="4">
    <source>
        <dbReference type="ARBA" id="ARBA00022857"/>
    </source>
</evidence>
<evidence type="ECO:0000256" key="8">
    <source>
        <dbReference type="ARBA" id="ARBA00023268"/>
    </source>
</evidence>
<dbReference type="InterPro" id="IPR014043">
    <property type="entry name" value="Acyl_transferase_dom"/>
</dbReference>
<dbReference type="AlphaFoldDB" id="A0A026VRX2"/>
<evidence type="ECO:0000256" key="5">
    <source>
        <dbReference type="ARBA" id="ARBA00023002"/>
    </source>
</evidence>
<accession>A0A026VRX2</accession>
<keyword evidence="8" id="KW-0511">Multifunctional enzyme</keyword>
<keyword evidence="11" id="KW-1185">Reference proteome</keyword>
<dbReference type="Pfam" id="PF00698">
    <property type="entry name" value="Acyl_transf_1"/>
    <property type="match status" value="1"/>
</dbReference>
<dbReference type="InterPro" id="IPR016036">
    <property type="entry name" value="Malonyl_transacylase_ACP-bd"/>
</dbReference>
<protein>
    <submittedName>
        <fullName evidence="10">Fatty acid synthase</fullName>
    </submittedName>
</protein>
<keyword evidence="3" id="KW-0276">Fatty acid metabolism</keyword>
<dbReference type="PANTHER" id="PTHR43775:SF7">
    <property type="entry name" value="FATTY ACID SYNTHASE"/>
    <property type="match status" value="1"/>
</dbReference>
<feature type="non-terminal residue" evidence="10">
    <location>
        <position position="242"/>
    </location>
</feature>
<dbReference type="OMA" id="ANIEIVC"/>
<name>A0A026VRX2_OOCBI</name>
<keyword evidence="7" id="KW-0275">Fatty acid biosynthesis</keyword>
<dbReference type="Proteomes" id="UP000053097">
    <property type="component" value="Unassembled WGS sequence"/>
</dbReference>
<dbReference type="Gene3D" id="3.40.366.10">
    <property type="entry name" value="Malonyl-Coenzyme A Acyl Carrier Protein, domain 2"/>
    <property type="match status" value="1"/>
</dbReference>
<evidence type="ECO:0000256" key="6">
    <source>
        <dbReference type="ARBA" id="ARBA00023098"/>
    </source>
</evidence>
<evidence type="ECO:0000256" key="1">
    <source>
        <dbReference type="ARBA" id="ARBA00022450"/>
    </source>
</evidence>
<evidence type="ECO:0000259" key="9">
    <source>
        <dbReference type="SMART" id="SM00827"/>
    </source>
</evidence>
<evidence type="ECO:0000313" key="10">
    <source>
        <dbReference type="EMBL" id="EZA46477.1"/>
    </source>
</evidence>
<dbReference type="Gene3D" id="3.30.70.250">
    <property type="entry name" value="Malonyl-CoA ACP transacylase, ACP-binding"/>
    <property type="match status" value="1"/>
</dbReference>
<evidence type="ECO:0000313" key="11">
    <source>
        <dbReference type="Proteomes" id="UP000053097"/>
    </source>
</evidence>
<evidence type="ECO:0000256" key="3">
    <source>
        <dbReference type="ARBA" id="ARBA00022832"/>
    </source>
</evidence>
<reference evidence="10 11" key="1">
    <citation type="journal article" date="2014" name="Curr. Biol.">
        <title>The genome of the clonal raider ant Cerapachys biroi.</title>
        <authorList>
            <person name="Oxley P.R."/>
            <person name="Ji L."/>
            <person name="Fetter-Pruneda I."/>
            <person name="McKenzie S.K."/>
            <person name="Li C."/>
            <person name="Hu H."/>
            <person name="Zhang G."/>
            <person name="Kronauer D.J."/>
        </authorList>
    </citation>
    <scope>NUCLEOTIDE SEQUENCE [LARGE SCALE GENOMIC DNA]</scope>
</reference>
<sequence>IQIALVDLLTLIGIQPDGIVGHSIGELACAYADGTVTLEQTMLIAYFRGDSLISAKLEPCTMAAIGLSWEEAKKICPSDIIPACNNSIDLITVSGPIESLQTFMKKLKSKNIFAKLIDSCGFAFHSKYIAASESKLRASLDGIMSNFKPRSAKWISTSVPEAAWNTPIAQFSSPAYFVNNLLSPVLFREAITHIPENAVTIEIAPHGLLQAILHRSLPKTVAKISLQKRDHINNLAFLLSNI</sequence>
<dbReference type="GO" id="GO:0006633">
    <property type="term" value="P:fatty acid biosynthetic process"/>
    <property type="evidence" value="ECO:0007669"/>
    <property type="project" value="UniProtKB-UniPathway"/>
</dbReference>
<dbReference type="GO" id="GO:0004312">
    <property type="term" value="F:fatty acid synthase activity"/>
    <property type="evidence" value="ECO:0007669"/>
    <property type="project" value="TreeGrafter"/>
</dbReference>
<dbReference type="PANTHER" id="PTHR43775">
    <property type="entry name" value="FATTY ACID SYNTHASE"/>
    <property type="match status" value="1"/>
</dbReference>
<dbReference type="InterPro" id="IPR016035">
    <property type="entry name" value="Acyl_Trfase/lysoPLipase"/>
</dbReference>
<proteinExistence type="predicted"/>
<keyword evidence="6" id="KW-0443">Lipid metabolism</keyword>
<gene>
    <name evidence="10" type="ORF">X777_00118</name>
</gene>